<dbReference type="SUPFAM" id="SSF53448">
    <property type="entry name" value="Nucleotide-diphospho-sugar transferases"/>
    <property type="match status" value="1"/>
</dbReference>
<dbReference type="PANTHER" id="PTHR43685:SF2">
    <property type="entry name" value="GLYCOSYLTRANSFERASE 2-LIKE DOMAIN-CONTAINING PROTEIN"/>
    <property type="match status" value="1"/>
</dbReference>
<evidence type="ECO:0000259" key="2">
    <source>
        <dbReference type="Pfam" id="PF00535"/>
    </source>
</evidence>
<feature type="region of interest" description="Disordered" evidence="1">
    <location>
        <begin position="1"/>
        <end position="47"/>
    </location>
</feature>
<proteinExistence type="predicted"/>
<reference evidence="3 4" key="1">
    <citation type="submission" date="2019-07" db="EMBL/GenBank/DDBJ databases">
        <title>Caenimonas sedimenti sp. nov., isolated from activated sludge.</title>
        <authorList>
            <person name="Xu J."/>
        </authorList>
    </citation>
    <scope>NUCLEOTIDE SEQUENCE [LARGE SCALE GENOMIC DNA]</scope>
    <source>
        <strain evidence="3 4">HX-9-20</strain>
    </source>
</reference>
<evidence type="ECO:0000256" key="1">
    <source>
        <dbReference type="SAM" id="MobiDB-lite"/>
    </source>
</evidence>
<dbReference type="Gene3D" id="3.90.550.10">
    <property type="entry name" value="Spore Coat Polysaccharide Biosynthesis Protein SpsA, Chain A"/>
    <property type="match status" value="1"/>
</dbReference>
<feature type="domain" description="Glycosyltransferase 2-like" evidence="2">
    <location>
        <begin position="53"/>
        <end position="157"/>
    </location>
</feature>
<dbReference type="InterPro" id="IPR029044">
    <property type="entry name" value="Nucleotide-diphossugar_trans"/>
</dbReference>
<dbReference type="AlphaFoldDB" id="A0A562ZF81"/>
<dbReference type="GO" id="GO:0016740">
    <property type="term" value="F:transferase activity"/>
    <property type="evidence" value="ECO:0007669"/>
    <property type="project" value="UniProtKB-KW"/>
</dbReference>
<dbReference type="InterPro" id="IPR050834">
    <property type="entry name" value="Glycosyltransf_2"/>
</dbReference>
<dbReference type="OrthoDB" id="9802649at2"/>
<accession>A0A562ZF81</accession>
<keyword evidence="4" id="KW-1185">Reference proteome</keyword>
<sequence>MGGSAGRPRAVAGRRPSTKHNTGGERAAHAASVTQTRRPPSPAQEPRRMRVAVVMSTYQGERYVDEQVASILAQLPPDGWLIVRDDGSRDGTVARVEALAAADPRIRLLRGENLGFARSFFALLASVPPEAELAMLADQDDVWLPDKIERAARALQGRAGPTLYFSRLWLVDESLRRFGVTLGWPRGPSFENALAENIVTGCTIALNPAAVQLVLRLGDASRIHFHDWWIYLVVSAFGTVVADPEPSVNYRQHGGNVVGRGSGWRRYLVNLQFIRRSSWVHIMYNQLENFRAAHGANLSPAQRTLMDRYFDPRNAASVLRLLLVPRRHRQLLADEFLLRGLVLWDVLSGRGLLPKEKRAP</sequence>
<name>A0A562ZF81_9BURK</name>
<dbReference type="CDD" id="cd04196">
    <property type="entry name" value="GT_2_like_d"/>
    <property type="match status" value="1"/>
</dbReference>
<dbReference type="PANTHER" id="PTHR43685">
    <property type="entry name" value="GLYCOSYLTRANSFERASE"/>
    <property type="match status" value="1"/>
</dbReference>
<keyword evidence="3" id="KW-0808">Transferase</keyword>
<protein>
    <submittedName>
        <fullName evidence="3">Glycosyltransferase family 2 protein</fullName>
    </submittedName>
</protein>
<feature type="compositionally biased region" description="Low complexity" evidence="1">
    <location>
        <begin position="1"/>
        <end position="15"/>
    </location>
</feature>
<evidence type="ECO:0000313" key="4">
    <source>
        <dbReference type="Proteomes" id="UP000318199"/>
    </source>
</evidence>
<gene>
    <name evidence="3" type="ORF">FN976_26390</name>
</gene>
<dbReference type="EMBL" id="VOBQ01000025">
    <property type="protein sequence ID" value="TWO66646.1"/>
    <property type="molecule type" value="Genomic_DNA"/>
</dbReference>
<dbReference type="InterPro" id="IPR001173">
    <property type="entry name" value="Glyco_trans_2-like"/>
</dbReference>
<evidence type="ECO:0000313" key="3">
    <source>
        <dbReference type="EMBL" id="TWO66646.1"/>
    </source>
</evidence>
<organism evidence="3 4">
    <name type="scientific">Caenimonas sedimenti</name>
    <dbReference type="NCBI Taxonomy" id="2596921"/>
    <lineage>
        <taxon>Bacteria</taxon>
        <taxon>Pseudomonadati</taxon>
        <taxon>Pseudomonadota</taxon>
        <taxon>Betaproteobacteria</taxon>
        <taxon>Burkholderiales</taxon>
        <taxon>Comamonadaceae</taxon>
        <taxon>Caenimonas</taxon>
    </lineage>
</organism>
<dbReference type="Proteomes" id="UP000318199">
    <property type="component" value="Unassembled WGS sequence"/>
</dbReference>
<dbReference type="Pfam" id="PF00535">
    <property type="entry name" value="Glycos_transf_2"/>
    <property type="match status" value="1"/>
</dbReference>
<comment type="caution">
    <text evidence="3">The sequence shown here is derived from an EMBL/GenBank/DDBJ whole genome shotgun (WGS) entry which is preliminary data.</text>
</comment>